<organism evidence="2 3">
    <name type="scientific">Chthonomonas calidirosea (strain DSM 23976 / ICMP 18418 / T49)</name>
    <dbReference type="NCBI Taxonomy" id="1303518"/>
    <lineage>
        <taxon>Bacteria</taxon>
        <taxon>Bacillati</taxon>
        <taxon>Armatimonadota</taxon>
        <taxon>Chthonomonadia</taxon>
        <taxon>Chthonomonadales</taxon>
        <taxon>Chthonomonadaceae</taxon>
        <taxon>Chthonomonas</taxon>
    </lineage>
</organism>
<dbReference type="EMBL" id="HF951689">
    <property type="protein sequence ID" value="CCW35702.1"/>
    <property type="molecule type" value="Genomic_DNA"/>
</dbReference>
<dbReference type="OrthoDB" id="141050at2"/>
<keyword evidence="3" id="KW-1185">Reference proteome</keyword>
<feature type="transmembrane region" description="Helical" evidence="1">
    <location>
        <begin position="200"/>
        <end position="221"/>
    </location>
</feature>
<proteinExistence type="predicted"/>
<dbReference type="HOGENOM" id="CLU_539366_0_0_0"/>
<feature type="transmembrane region" description="Helical" evidence="1">
    <location>
        <begin position="85"/>
        <end position="108"/>
    </location>
</feature>
<dbReference type="KEGG" id="ccz:CCALI_01893"/>
<evidence type="ECO:0000256" key="1">
    <source>
        <dbReference type="SAM" id="Phobius"/>
    </source>
</evidence>
<feature type="transmembrane region" description="Helical" evidence="1">
    <location>
        <begin position="120"/>
        <end position="139"/>
    </location>
</feature>
<dbReference type="Proteomes" id="UP000014227">
    <property type="component" value="Chromosome I"/>
</dbReference>
<keyword evidence="1" id="KW-0812">Transmembrane</keyword>
<feature type="transmembrane region" description="Helical" evidence="1">
    <location>
        <begin position="255"/>
        <end position="279"/>
    </location>
</feature>
<feature type="transmembrane region" description="Helical" evidence="1">
    <location>
        <begin position="12"/>
        <end position="33"/>
    </location>
</feature>
<evidence type="ECO:0008006" key="4">
    <source>
        <dbReference type="Google" id="ProtNLM"/>
    </source>
</evidence>
<keyword evidence="1" id="KW-0472">Membrane</keyword>
<protein>
    <recommendedName>
        <fullName evidence="4">4-amino-4-deoxy-L-arabinose transferase and related glycosyltransferases of PMT family</fullName>
    </recommendedName>
</protein>
<dbReference type="AlphaFoldDB" id="S0EZD6"/>
<evidence type="ECO:0000313" key="3">
    <source>
        <dbReference type="Proteomes" id="UP000014227"/>
    </source>
</evidence>
<dbReference type="InParanoid" id="S0EZD6"/>
<accession>S0EZD6</accession>
<gene>
    <name evidence="2" type="ORF">CCALI_01893</name>
</gene>
<feature type="transmembrane region" description="Helical" evidence="1">
    <location>
        <begin position="325"/>
        <end position="342"/>
    </location>
</feature>
<feature type="transmembrane region" description="Helical" evidence="1">
    <location>
        <begin position="349"/>
        <end position="369"/>
    </location>
</feature>
<feature type="transmembrane region" description="Helical" evidence="1">
    <location>
        <begin position="291"/>
        <end position="319"/>
    </location>
</feature>
<dbReference type="RefSeq" id="WP_016483227.1">
    <property type="nucleotide sequence ID" value="NC_021487.1"/>
</dbReference>
<dbReference type="eggNOG" id="COG1807">
    <property type="taxonomic scope" value="Bacteria"/>
</dbReference>
<dbReference type="PATRIC" id="fig|1303518.3.peg.1949"/>
<feature type="transmembrane region" description="Helical" evidence="1">
    <location>
        <begin position="164"/>
        <end position="188"/>
    </location>
</feature>
<dbReference type="STRING" id="454171.CP488_02201"/>
<sequence>MALRDRLREVWHDPYTVALLLLLTVALIARIPLLLTGATEEDVYITLRYAANIAQGVGFVYNPGEHVLGTTTPLYTLWLALLFRLHLNALLGGKLLGIACDLLTALGAYRLGRAVGRPGVGLGAAWAVALFPLNLTWAARGMEVGPVAAAIMGSFLGQILEKELVTWFCAALLLLLRVDGGVLALFLLGDSLLRLHRFPWKGLLLFCLIVLPWLVFATIYFGSFIPTSVPAKLIVYSREYARPLPQLKPFLSHMLMHPFEGCMSVGCILAILQAVWGFVHKETTLQSQNTNLLASLLWMLTYYAAMAFSPVFLFGWYFVPPSPLFYFWGMLGWFALGARLLPNRFRLSPLVATALASLLLATVTVPYAYRTLKRAQMAEQRLRLPIGVWLHTHAHPYQTLMLEPIGYIGYFSGLRVLDTVGLVSPQVLPFYAKRYPSPLHALWSHFLPDFVLLRAGEYQMLVRYERTLPFAERLEGHYRLIHVWHDPSHPMAVPAFYLFRRSNPL</sequence>
<reference evidence="3" key="1">
    <citation type="submission" date="2013-03" db="EMBL/GenBank/DDBJ databases">
        <title>Genome sequence of Chthonomonas calidirosea, the first sequenced genome from the Armatimonadetes phylum (formally candidate division OP10).</title>
        <authorList>
            <person name="Lee K.C.Y."/>
            <person name="Morgan X.C."/>
            <person name="Dunfield P.F."/>
            <person name="Tamas I."/>
            <person name="Houghton K.M."/>
            <person name="Vyssotski M."/>
            <person name="Ryan J.L.J."/>
            <person name="Lagutin K."/>
            <person name="McDonald I.R."/>
            <person name="Stott M.B."/>
        </authorList>
    </citation>
    <scope>NUCLEOTIDE SEQUENCE [LARGE SCALE GENOMIC DNA]</scope>
    <source>
        <strain evidence="3">DSM 23976 / ICMP 18418 / T49</strain>
    </source>
</reference>
<evidence type="ECO:0000313" key="2">
    <source>
        <dbReference type="EMBL" id="CCW35702.1"/>
    </source>
</evidence>
<keyword evidence="1" id="KW-1133">Transmembrane helix</keyword>
<name>S0EZD6_CHTCT</name>